<dbReference type="PANTHER" id="PTHR24026:SF126">
    <property type="entry name" value="PROTOCADHERIN FAT 4"/>
    <property type="match status" value="1"/>
</dbReference>
<gene>
    <name evidence="5" type="ORF">GPUH_LOCUS4011</name>
</gene>
<reference evidence="5 6" key="2">
    <citation type="submission" date="2018-11" db="EMBL/GenBank/DDBJ databases">
        <authorList>
            <consortium name="Pathogen Informatics"/>
        </authorList>
    </citation>
    <scope>NUCLEOTIDE SEQUENCE [LARGE SCALE GENOMIC DNA]</scope>
</reference>
<feature type="domain" description="Cadherin" evidence="4">
    <location>
        <begin position="22"/>
        <end position="116"/>
    </location>
</feature>
<organism evidence="7">
    <name type="scientific">Gongylonema pulchrum</name>
    <dbReference type="NCBI Taxonomy" id="637853"/>
    <lineage>
        <taxon>Eukaryota</taxon>
        <taxon>Metazoa</taxon>
        <taxon>Ecdysozoa</taxon>
        <taxon>Nematoda</taxon>
        <taxon>Chromadorea</taxon>
        <taxon>Rhabditida</taxon>
        <taxon>Spirurina</taxon>
        <taxon>Spiruromorpha</taxon>
        <taxon>Spiruroidea</taxon>
        <taxon>Gongylonematidae</taxon>
        <taxon>Gongylonema</taxon>
    </lineage>
</organism>
<dbReference type="Gene3D" id="2.60.40.60">
    <property type="entry name" value="Cadherins"/>
    <property type="match status" value="2"/>
</dbReference>
<proteinExistence type="predicted"/>
<reference evidence="7" key="1">
    <citation type="submission" date="2016-06" db="UniProtKB">
        <authorList>
            <consortium name="WormBaseParasite"/>
        </authorList>
    </citation>
    <scope>IDENTIFICATION</scope>
</reference>
<dbReference type="EMBL" id="UYRT01007234">
    <property type="protein sequence ID" value="VDK41888.1"/>
    <property type="molecule type" value="Genomic_DNA"/>
</dbReference>
<protein>
    <submittedName>
        <fullName evidence="7">Cadherin domain-containing protein</fullName>
    </submittedName>
</protein>
<evidence type="ECO:0000256" key="2">
    <source>
        <dbReference type="ARBA" id="ARBA00022989"/>
    </source>
</evidence>
<dbReference type="AlphaFoldDB" id="A0A183D5M1"/>
<dbReference type="PANTHER" id="PTHR24026">
    <property type="entry name" value="FAT ATYPICAL CADHERIN-RELATED"/>
    <property type="match status" value="1"/>
</dbReference>
<feature type="domain" description="Cadherin" evidence="4">
    <location>
        <begin position="155"/>
        <end position="227"/>
    </location>
</feature>
<dbReference type="GO" id="GO:0005509">
    <property type="term" value="F:calcium ion binding"/>
    <property type="evidence" value="ECO:0007669"/>
    <property type="project" value="UniProtKB-UniRule"/>
</dbReference>
<keyword evidence="1" id="KW-0812">Transmembrane</keyword>
<evidence type="ECO:0000313" key="5">
    <source>
        <dbReference type="EMBL" id="VDK41888.1"/>
    </source>
</evidence>
<sequence>MGDEIVLWALRSSLGGRHRVGVNLVRATDNDAGKNAVIKYRIVSVSDGAYNNFRYDIASHQLIAVGHLKVGTQYQAQYLIISVILEATDAGGLSSQALVIVRAVLDNSQNIAVPEHHSSAAANTRTHIAAGLPNSFISDPQHASSPSENVGSSETVQTYVTEISEATPPHSIIVTLGDESMKEKMYFTITGGNEEKKFAINSETGTLITVNTFDREETALYSLQIEARSLNPDQHLYWSVVQIAILVATY</sequence>
<keyword evidence="2" id="KW-1133">Transmembrane helix</keyword>
<dbReference type="SUPFAM" id="SSF49313">
    <property type="entry name" value="Cadherin-like"/>
    <property type="match status" value="2"/>
</dbReference>
<evidence type="ECO:0000313" key="7">
    <source>
        <dbReference type="WBParaSite" id="GPUH_0000401901-mRNA-1"/>
    </source>
</evidence>
<dbReference type="PROSITE" id="PS50268">
    <property type="entry name" value="CADHERIN_2"/>
    <property type="match status" value="2"/>
</dbReference>
<accession>A0A183D5M1</accession>
<keyword evidence="3" id="KW-0106">Calcium</keyword>
<dbReference type="WBParaSite" id="GPUH_0000401901-mRNA-1">
    <property type="protein sequence ID" value="GPUH_0000401901-mRNA-1"/>
    <property type="gene ID" value="GPUH_0000401901"/>
</dbReference>
<dbReference type="CDD" id="cd11304">
    <property type="entry name" value="Cadherin_repeat"/>
    <property type="match status" value="2"/>
</dbReference>
<keyword evidence="6" id="KW-1185">Reference proteome</keyword>
<dbReference type="GO" id="GO:0007156">
    <property type="term" value="P:homophilic cell adhesion via plasma membrane adhesion molecules"/>
    <property type="evidence" value="ECO:0007669"/>
    <property type="project" value="InterPro"/>
</dbReference>
<dbReference type="InterPro" id="IPR015919">
    <property type="entry name" value="Cadherin-like_sf"/>
</dbReference>
<dbReference type="InterPro" id="IPR002126">
    <property type="entry name" value="Cadherin-like_dom"/>
</dbReference>
<dbReference type="OrthoDB" id="6252479at2759"/>
<name>A0A183D5M1_9BILA</name>
<dbReference type="Pfam" id="PF00028">
    <property type="entry name" value="Cadherin"/>
    <property type="match status" value="1"/>
</dbReference>
<dbReference type="Proteomes" id="UP000271098">
    <property type="component" value="Unassembled WGS sequence"/>
</dbReference>
<evidence type="ECO:0000256" key="3">
    <source>
        <dbReference type="PROSITE-ProRule" id="PRU00043"/>
    </source>
</evidence>
<dbReference type="SMART" id="SM00112">
    <property type="entry name" value="CA"/>
    <property type="match status" value="2"/>
</dbReference>
<dbReference type="PRINTS" id="PR00205">
    <property type="entry name" value="CADHERIN"/>
</dbReference>
<evidence type="ECO:0000313" key="6">
    <source>
        <dbReference type="Proteomes" id="UP000271098"/>
    </source>
</evidence>
<evidence type="ECO:0000259" key="4">
    <source>
        <dbReference type="PROSITE" id="PS50268"/>
    </source>
</evidence>
<keyword evidence="2" id="KW-0472">Membrane</keyword>
<evidence type="ECO:0000256" key="1">
    <source>
        <dbReference type="ARBA" id="ARBA00022692"/>
    </source>
</evidence>
<dbReference type="GO" id="GO:0005886">
    <property type="term" value="C:plasma membrane"/>
    <property type="evidence" value="ECO:0007669"/>
    <property type="project" value="UniProtKB-SubCell"/>
</dbReference>